<dbReference type="InterPro" id="IPR036890">
    <property type="entry name" value="HATPase_C_sf"/>
</dbReference>
<evidence type="ECO:0000256" key="10">
    <source>
        <dbReference type="ARBA" id="ARBA00022989"/>
    </source>
</evidence>
<dbReference type="AlphaFoldDB" id="A0A1F4U7E6"/>
<keyword evidence="6 13" id="KW-0812">Transmembrane</keyword>
<evidence type="ECO:0000256" key="4">
    <source>
        <dbReference type="ARBA" id="ARBA00022553"/>
    </source>
</evidence>
<dbReference type="InterPro" id="IPR004358">
    <property type="entry name" value="Sig_transdc_His_kin-like_C"/>
</dbReference>
<dbReference type="SMART" id="SM00388">
    <property type="entry name" value="HisKA"/>
    <property type="match status" value="1"/>
</dbReference>
<dbReference type="PROSITE" id="PS50109">
    <property type="entry name" value="HIS_KIN"/>
    <property type="match status" value="1"/>
</dbReference>
<evidence type="ECO:0000256" key="7">
    <source>
        <dbReference type="ARBA" id="ARBA00022741"/>
    </source>
</evidence>
<dbReference type="InterPro" id="IPR036097">
    <property type="entry name" value="HisK_dim/P_sf"/>
</dbReference>
<keyword evidence="10 13" id="KW-1133">Transmembrane helix</keyword>
<organism evidence="15 16">
    <name type="scientific">candidate division WOR-1 bacterium RIFOXYC2_FULL_46_14</name>
    <dbReference type="NCBI Taxonomy" id="1802587"/>
    <lineage>
        <taxon>Bacteria</taxon>
        <taxon>Bacillati</taxon>
        <taxon>Saganbacteria</taxon>
    </lineage>
</organism>
<keyword evidence="11" id="KW-0902">Two-component regulatory system</keyword>
<dbReference type="SMART" id="SM00387">
    <property type="entry name" value="HATPase_c"/>
    <property type="match status" value="1"/>
</dbReference>
<dbReference type="Pfam" id="PF00512">
    <property type="entry name" value="HisKA"/>
    <property type="match status" value="1"/>
</dbReference>
<dbReference type="Pfam" id="PF13493">
    <property type="entry name" value="DUF4118"/>
    <property type="match status" value="1"/>
</dbReference>
<dbReference type="Gene3D" id="1.20.120.620">
    <property type="entry name" value="Backbone structure of the membrane domain of e. Coli histidine kinase receptor kdpd"/>
    <property type="match status" value="1"/>
</dbReference>
<dbReference type="CDD" id="cd00075">
    <property type="entry name" value="HATPase"/>
    <property type="match status" value="1"/>
</dbReference>
<keyword evidence="8" id="KW-0418">Kinase</keyword>
<keyword evidence="12 13" id="KW-0472">Membrane</keyword>
<dbReference type="PANTHER" id="PTHR45569:SF1">
    <property type="entry name" value="SENSOR PROTEIN KDPD"/>
    <property type="match status" value="1"/>
</dbReference>
<evidence type="ECO:0000256" key="13">
    <source>
        <dbReference type="SAM" id="Phobius"/>
    </source>
</evidence>
<evidence type="ECO:0000256" key="2">
    <source>
        <dbReference type="ARBA" id="ARBA00004141"/>
    </source>
</evidence>
<dbReference type="Gene3D" id="3.30.565.10">
    <property type="entry name" value="Histidine kinase-like ATPase, C-terminal domain"/>
    <property type="match status" value="1"/>
</dbReference>
<keyword evidence="9" id="KW-0067">ATP-binding</keyword>
<keyword evidence="7" id="KW-0547">Nucleotide-binding</keyword>
<dbReference type="EMBL" id="MEUJ01000002">
    <property type="protein sequence ID" value="OGC40841.1"/>
    <property type="molecule type" value="Genomic_DNA"/>
</dbReference>
<dbReference type="InterPro" id="IPR052023">
    <property type="entry name" value="Histidine_kinase_KdpD"/>
</dbReference>
<evidence type="ECO:0000256" key="6">
    <source>
        <dbReference type="ARBA" id="ARBA00022692"/>
    </source>
</evidence>
<dbReference type="SUPFAM" id="SSF55874">
    <property type="entry name" value="ATPase domain of HSP90 chaperone/DNA topoisomerase II/histidine kinase"/>
    <property type="match status" value="1"/>
</dbReference>
<reference evidence="15 16" key="1">
    <citation type="journal article" date="2016" name="Nat. Commun.">
        <title>Thousands of microbial genomes shed light on interconnected biogeochemical processes in an aquifer system.</title>
        <authorList>
            <person name="Anantharaman K."/>
            <person name="Brown C.T."/>
            <person name="Hug L.A."/>
            <person name="Sharon I."/>
            <person name="Castelle C.J."/>
            <person name="Probst A.J."/>
            <person name="Thomas B.C."/>
            <person name="Singh A."/>
            <person name="Wilkins M.J."/>
            <person name="Karaoz U."/>
            <person name="Brodie E.L."/>
            <person name="Williams K.H."/>
            <person name="Hubbard S.S."/>
            <person name="Banfield J.F."/>
        </authorList>
    </citation>
    <scope>NUCLEOTIDE SEQUENCE [LARGE SCALE GENOMIC DNA]</scope>
</reference>
<protein>
    <recommendedName>
        <fullName evidence="3">histidine kinase</fullName>
        <ecNumber evidence="3">2.7.13.3</ecNumber>
    </recommendedName>
</protein>
<evidence type="ECO:0000256" key="8">
    <source>
        <dbReference type="ARBA" id="ARBA00022777"/>
    </source>
</evidence>
<feature type="transmembrane region" description="Helical" evidence="13">
    <location>
        <begin position="80"/>
        <end position="98"/>
    </location>
</feature>
<evidence type="ECO:0000313" key="15">
    <source>
        <dbReference type="EMBL" id="OGC40841.1"/>
    </source>
</evidence>
<evidence type="ECO:0000256" key="12">
    <source>
        <dbReference type="ARBA" id="ARBA00023136"/>
    </source>
</evidence>
<dbReference type="GO" id="GO:0000155">
    <property type="term" value="F:phosphorelay sensor kinase activity"/>
    <property type="evidence" value="ECO:0007669"/>
    <property type="project" value="InterPro"/>
</dbReference>
<gene>
    <name evidence="15" type="ORF">A2438_00915</name>
</gene>
<evidence type="ECO:0000256" key="5">
    <source>
        <dbReference type="ARBA" id="ARBA00022679"/>
    </source>
</evidence>
<dbReference type="Gene3D" id="1.10.287.130">
    <property type="match status" value="1"/>
</dbReference>
<keyword evidence="4" id="KW-0597">Phosphoprotein</keyword>
<dbReference type="GO" id="GO:0005524">
    <property type="term" value="F:ATP binding"/>
    <property type="evidence" value="ECO:0007669"/>
    <property type="project" value="UniProtKB-KW"/>
</dbReference>
<comment type="catalytic activity">
    <reaction evidence="1">
        <text>ATP + protein L-histidine = ADP + protein N-phospho-L-histidine.</text>
        <dbReference type="EC" id="2.7.13.3"/>
    </reaction>
</comment>
<dbReference type="InterPro" id="IPR003594">
    <property type="entry name" value="HATPase_dom"/>
</dbReference>
<dbReference type="Pfam" id="PF02518">
    <property type="entry name" value="HATPase_c"/>
    <property type="match status" value="1"/>
</dbReference>
<dbReference type="EC" id="2.7.13.3" evidence="3"/>
<evidence type="ECO:0000256" key="9">
    <source>
        <dbReference type="ARBA" id="ARBA00022840"/>
    </source>
</evidence>
<dbReference type="CDD" id="cd00082">
    <property type="entry name" value="HisKA"/>
    <property type="match status" value="1"/>
</dbReference>
<feature type="transmembrane region" description="Helical" evidence="13">
    <location>
        <begin position="32"/>
        <end position="60"/>
    </location>
</feature>
<dbReference type="InterPro" id="IPR005467">
    <property type="entry name" value="His_kinase_dom"/>
</dbReference>
<dbReference type="Proteomes" id="UP000179242">
    <property type="component" value="Unassembled WGS sequence"/>
</dbReference>
<comment type="caution">
    <text evidence="15">The sequence shown here is derived from an EMBL/GenBank/DDBJ whole genome shotgun (WGS) entry which is preliminary data.</text>
</comment>
<feature type="domain" description="Histidine kinase" evidence="14">
    <location>
        <begin position="126"/>
        <end position="341"/>
    </location>
</feature>
<feature type="transmembrane region" description="Helical" evidence="13">
    <location>
        <begin position="6"/>
        <end position="25"/>
    </location>
</feature>
<evidence type="ECO:0000256" key="1">
    <source>
        <dbReference type="ARBA" id="ARBA00000085"/>
    </source>
</evidence>
<comment type="subcellular location">
    <subcellularLocation>
        <location evidence="2">Membrane</location>
        <topology evidence="2">Multi-pass membrane protein</topology>
    </subcellularLocation>
</comment>
<keyword evidence="5" id="KW-0808">Transferase</keyword>
<dbReference type="InterPro" id="IPR003661">
    <property type="entry name" value="HisK_dim/P_dom"/>
</dbReference>
<evidence type="ECO:0000256" key="3">
    <source>
        <dbReference type="ARBA" id="ARBA00012438"/>
    </source>
</evidence>
<dbReference type="InterPro" id="IPR025201">
    <property type="entry name" value="KdpD_TM"/>
</dbReference>
<sequence>MTRYLLAIFSVITATAIFSLGRSYFAKGQWAFFYLLIVVFAANYGGVWPAVLASVLSFFAWNYFLLPPYHTFFVDDPKDWISLLVFLVVGIIMGMQTGRLKEREQKIAQADAIREADRLKTIFVSSISHELKTPLSSVMATVTNLLEKDLKWDEAAVNRELTAVKTDLDKLNNSIGSLIDLSRLESAVWRPQKNWFGLGEIIGTTLSRLADKQSSRIVFLLPEDLPEIKVDFDQISRALQNILENALIYSGKELPVKIAAESKGLEVMISIEDQGPGVSDEERVKIFDKFYRGSSASAWPSGTGLGLAIANEIIRSHGGSLWVEKVLPHGAKFIIVLPTGV</sequence>
<dbReference type="SUPFAM" id="SSF47384">
    <property type="entry name" value="Homodimeric domain of signal transducing histidine kinase"/>
    <property type="match status" value="1"/>
</dbReference>
<dbReference type="PRINTS" id="PR00344">
    <property type="entry name" value="BCTRLSENSOR"/>
</dbReference>
<evidence type="ECO:0000313" key="16">
    <source>
        <dbReference type="Proteomes" id="UP000179242"/>
    </source>
</evidence>
<proteinExistence type="predicted"/>
<dbReference type="GO" id="GO:0005886">
    <property type="term" value="C:plasma membrane"/>
    <property type="evidence" value="ECO:0007669"/>
    <property type="project" value="TreeGrafter"/>
</dbReference>
<accession>A0A1F4U7E6</accession>
<name>A0A1F4U7E6_UNCSA</name>
<evidence type="ECO:0000256" key="11">
    <source>
        <dbReference type="ARBA" id="ARBA00023012"/>
    </source>
</evidence>
<dbReference type="PANTHER" id="PTHR45569">
    <property type="entry name" value="SENSOR PROTEIN KDPD"/>
    <property type="match status" value="1"/>
</dbReference>
<evidence type="ECO:0000259" key="14">
    <source>
        <dbReference type="PROSITE" id="PS50109"/>
    </source>
</evidence>
<dbReference type="InterPro" id="IPR038318">
    <property type="entry name" value="KdpD_sf"/>
</dbReference>